<dbReference type="Gene3D" id="3.40.50.2000">
    <property type="entry name" value="Glycogen Phosphorylase B"/>
    <property type="match status" value="2"/>
</dbReference>
<accession>A0A9X3E030</accession>
<dbReference type="InterPro" id="IPR028098">
    <property type="entry name" value="Glyco_trans_4-like_N"/>
</dbReference>
<sequence>MTEQLDEPHARKGAKFRIVHCFRSPVGGIFRHVRDLAEAQAAEGHSVGIVCDSSTGGAREEELIQALLPHLELGLHRTPMQRQVSPSDLLAFLRLFRRIRALDPDILHTHGAKGGVYGRGIGTLLRVFGSSVARIYCPHGGSLHYDAGTRSGRLFFRIEHFLETMTDALVFVSHYEAQAYAQKVGAPRKPWRIVPNGIREEEFEPVVAVPNPADFLYIGMMRDLKGTDVFIHALARLRDRRGVAPSAEIVGDGPDKESYEALVRRLGLEATTRFHPAMATRTAFGMARMVVVPSRAESMPYVVLEAAAAARPIIATRVGGIPEIFASEQGRLVAPGDAGALADAMGDLLDDPARAAEEALRLQHLVHPRFSIRHMTNVVGALYRDCREDGVEPIHKPRPIL</sequence>
<organism evidence="5 6">
    <name type="scientific">Kaistia nematophila</name>
    <dbReference type="NCBI Taxonomy" id="2994654"/>
    <lineage>
        <taxon>Bacteria</taxon>
        <taxon>Pseudomonadati</taxon>
        <taxon>Pseudomonadota</taxon>
        <taxon>Alphaproteobacteria</taxon>
        <taxon>Hyphomicrobiales</taxon>
        <taxon>Kaistiaceae</taxon>
        <taxon>Kaistia</taxon>
    </lineage>
</organism>
<evidence type="ECO:0000313" key="6">
    <source>
        <dbReference type="Proteomes" id="UP001144805"/>
    </source>
</evidence>
<evidence type="ECO:0000256" key="3">
    <source>
        <dbReference type="ARBA" id="ARBA00022679"/>
    </source>
</evidence>
<dbReference type="Pfam" id="PF13439">
    <property type="entry name" value="Glyco_transf_4"/>
    <property type="match status" value="1"/>
</dbReference>
<keyword evidence="3 5" id="KW-0808">Transferase</keyword>
<name>A0A9X3E030_9HYPH</name>
<evidence type="ECO:0000259" key="4">
    <source>
        <dbReference type="Pfam" id="PF13439"/>
    </source>
</evidence>
<comment type="similarity">
    <text evidence="1">Belongs to the glycosyltransferase group 1 family. Glycosyltransferase 4 subfamily.</text>
</comment>
<dbReference type="EMBL" id="JAPKNK010000002">
    <property type="protein sequence ID" value="MCX5568636.1"/>
    <property type="molecule type" value="Genomic_DNA"/>
</dbReference>
<keyword evidence="6" id="KW-1185">Reference proteome</keyword>
<evidence type="ECO:0000313" key="5">
    <source>
        <dbReference type="EMBL" id="MCX5568636.1"/>
    </source>
</evidence>
<dbReference type="AlphaFoldDB" id="A0A9X3E030"/>
<evidence type="ECO:0000256" key="1">
    <source>
        <dbReference type="ARBA" id="ARBA00009481"/>
    </source>
</evidence>
<proteinExistence type="inferred from homology"/>
<protein>
    <submittedName>
        <fullName evidence="5">Glycosyltransferase</fullName>
        <ecNumber evidence="5">2.4.-.-</ecNumber>
    </submittedName>
</protein>
<feature type="domain" description="Glycosyltransferase subfamily 4-like N-terminal" evidence="4">
    <location>
        <begin position="26"/>
        <end position="201"/>
    </location>
</feature>
<dbReference type="Pfam" id="PF13692">
    <property type="entry name" value="Glyco_trans_1_4"/>
    <property type="match status" value="1"/>
</dbReference>
<dbReference type="GO" id="GO:0016757">
    <property type="term" value="F:glycosyltransferase activity"/>
    <property type="evidence" value="ECO:0007669"/>
    <property type="project" value="UniProtKB-KW"/>
</dbReference>
<reference evidence="5" key="1">
    <citation type="submission" date="2022-11" db="EMBL/GenBank/DDBJ databases">
        <title>Biodiversity and phylogenetic relationships of bacteria.</title>
        <authorList>
            <person name="Machado R.A.R."/>
            <person name="Bhat A."/>
            <person name="Loulou A."/>
            <person name="Kallel S."/>
        </authorList>
    </citation>
    <scope>NUCLEOTIDE SEQUENCE</scope>
    <source>
        <strain evidence="5">K-TC2</strain>
    </source>
</reference>
<comment type="caution">
    <text evidence="5">The sequence shown here is derived from an EMBL/GenBank/DDBJ whole genome shotgun (WGS) entry which is preliminary data.</text>
</comment>
<keyword evidence="2 5" id="KW-0328">Glycosyltransferase</keyword>
<dbReference type="PANTHER" id="PTHR12526">
    <property type="entry name" value="GLYCOSYLTRANSFERASE"/>
    <property type="match status" value="1"/>
</dbReference>
<dbReference type="RefSeq" id="WP_266337608.1">
    <property type="nucleotide sequence ID" value="NZ_JAPKNK010000002.1"/>
</dbReference>
<dbReference type="PANTHER" id="PTHR12526:SF640">
    <property type="entry name" value="COLANIC ACID BIOSYNTHESIS GLYCOSYLTRANSFERASE WCAL-RELATED"/>
    <property type="match status" value="1"/>
</dbReference>
<dbReference type="SUPFAM" id="SSF53756">
    <property type="entry name" value="UDP-Glycosyltransferase/glycogen phosphorylase"/>
    <property type="match status" value="1"/>
</dbReference>
<dbReference type="Proteomes" id="UP001144805">
    <property type="component" value="Unassembled WGS sequence"/>
</dbReference>
<dbReference type="EC" id="2.4.-.-" evidence="5"/>
<gene>
    <name evidence="5" type="ORF">OSH07_05480</name>
</gene>
<evidence type="ECO:0000256" key="2">
    <source>
        <dbReference type="ARBA" id="ARBA00022676"/>
    </source>
</evidence>